<dbReference type="EC" id="1.8.1.9" evidence="7"/>
<reference evidence="7 8" key="1">
    <citation type="journal article" date="2020" name="G3 (Bethesda)">
        <title>Whole Genome Sequencing and Comparative Genomics of Two Nematicidal Bacillus Strains Reveals a Wide Range of Possible Virulence Factors.</title>
        <authorList>
            <person name="Susic N."/>
            <person name="Janezic S."/>
            <person name="Rupnik M."/>
            <person name="Geric Stare B."/>
        </authorList>
    </citation>
    <scope>NUCLEOTIDE SEQUENCE [LARGE SCALE GENOMIC DNA]</scope>
    <source>
        <strain evidence="7 8">I-1582</strain>
    </source>
</reference>
<evidence type="ECO:0000259" key="6">
    <source>
        <dbReference type="Pfam" id="PF07992"/>
    </source>
</evidence>
<dbReference type="SUPFAM" id="SSF51905">
    <property type="entry name" value="FAD/NAD(P)-binding domain"/>
    <property type="match status" value="1"/>
</dbReference>
<keyword evidence="4 7" id="KW-0560">Oxidoreductase</keyword>
<dbReference type="PANTHER" id="PTHR48105">
    <property type="entry name" value="THIOREDOXIN REDUCTASE 1-RELATED-RELATED"/>
    <property type="match status" value="1"/>
</dbReference>
<accession>A0A800N8D5</accession>
<evidence type="ECO:0000313" key="7">
    <source>
        <dbReference type="EMBL" id="KAF0821618.1"/>
    </source>
</evidence>
<dbReference type="InterPro" id="IPR036188">
    <property type="entry name" value="FAD/NAD-bd_sf"/>
</dbReference>
<organism evidence="7 8">
    <name type="scientific">Cytobacillus firmus</name>
    <name type="common">Bacillus firmus</name>
    <dbReference type="NCBI Taxonomy" id="1399"/>
    <lineage>
        <taxon>Bacteria</taxon>
        <taxon>Bacillati</taxon>
        <taxon>Bacillota</taxon>
        <taxon>Bacilli</taxon>
        <taxon>Bacillales</taxon>
        <taxon>Bacillaceae</taxon>
        <taxon>Cytobacillus</taxon>
    </lineage>
</organism>
<dbReference type="PRINTS" id="PR00368">
    <property type="entry name" value="FADPNR"/>
</dbReference>
<dbReference type="Gene3D" id="3.50.50.60">
    <property type="entry name" value="FAD/NAD(P)-binding domain"/>
    <property type="match status" value="1"/>
</dbReference>
<dbReference type="GO" id="GO:0004791">
    <property type="term" value="F:thioredoxin-disulfide reductase (NADPH) activity"/>
    <property type="evidence" value="ECO:0007669"/>
    <property type="project" value="UniProtKB-EC"/>
</dbReference>
<dbReference type="EMBL" id="VDEM01000093">
    <property type="protein sequence ID" value="KAF0821618.1"/>
    <property type="molecule type" value="Genomic_DNA"/>
</dbReference>
<dbReference type="InterPro" id="IPR023753">
    <property type="entry name" value="FAD/NAD-binding_dom"/>
</dbReference>
<evidence type="ECO:0000259" key="5">
    <source>
        <dbReference type="Pfam" id="PF00890"/>
    </source>
</evidence>
<evidence type="ECO:0000256" key="1">
    <source>
        <dbReference type="ARBA" id="ARBA00001974"/>
    </source>
</evidence>
<feature type="domain" description="FAD-dependent oxidoreductase 2 FAD-binding" evidence="5">
    <location>
        <begin position="3"/>
        <end position="35"/>
    </location>
</feature>
<dbReference type="Pfam" id="PF00890">
    <property type="entry name" value="FAD_binding_2"/>
    <property type="match status" value="1"/>
</dbReference>
<comment type="cofactor">
    <cofactor evidence="1">
        <name>FAD</name>
        <dbReference type="ChEBI" id="CHEBI:57692"/>
    </cofactor>
</comment>
<dbReference type="PRINTS" id="PR00469">
    <property type="entry name" value="PNDRDTASEII"/>
</dbReference>
<protein>
    <submittedName>
        <fullName evidence="7">Thioredoxin reductase</fullName>
        <ecNumber evidence="7">1.8.1.9</ecNumber>
    </submittedName>
</protein>
<dbReference type="Proteomes" id="UP000465778">
    <property type="component" value="Unassembled WGS sequence"/>
</dbReference>
<keyword evidence="3" id="KW-0285">Flavoprotein</keyword>
<dbReference type="Pfam" id="PF07992">
    <property type="entry name" value="Pyr_redox_2"/>
    <property type="match status" value="1"/>
</dbReference>
<feature type="domain" description="FAD/NAD(P)-binding" evidence="6">
    <location>
        <begin position="43"/>
        <end position="160"/>
    </location>
</feature>
<evidence type="ECO:0000256" key="3">
    <source>
        <dbReference type="ARBA" id="ARBA00022630"/>
    </source>
</evidence>
<comment type="subunit">
    <text evidence="2">Homodimer.</text>
</comment>
<sequence>MFDILIVGAGPAGASAALFAAKAGKKVVVVDNDKSMTKRAWVENHYGVMEITGPELIETGKKQAVKFGAEIEEGTVENIEKAESGFTVTAGEKSYSAKHVIVAAGLSTDLAEKAGLKTKEGTEPRIKTVLDADADGRTNVEGIWAAGTIAGVSVHTIITAGDGAKVAINVISELNGERYVDHDFCLLYPADAADDRPCIDLGG</sequence>
<comment type="caution">
    <text evidence="7">The sequence shown here is derived from an EMBL/GenBank/DDBJ whole genome shotgun (WGS) entry which is preliminary data.</text>
</comment>
<dbReference type="AlphaFoldDB" id="A0A800N8D5"/>
<gene>
    <name evidence="7" type="ORF">KIS1582_4626</name>
</gene>
<name>A0A800N8D5_CYTFI</name>
<dbReference type="InterPro" id="IPR003953">
    <property type="entry name" value="FAD-dep_OxRdtase_2_FAD-bd"/>
</dbReference>
<dbReference type="InterPro" id="IPR050097">
    <property type="entry name" value="Ferredoxin-NADP_redctase_2"/>
</dbReference>
<evidence type="ECO:0000256" key="2">
    <source>
        <dbReference type="ARBA" id="ARBA00011738"/>
    </source>
</evidence>
<evidence type="ECO:0000313" key="8">
    <source>
        <dbReference type="Proteomes" id="UP000465778"/>
    </source>
</evidence>
<proteinExistence type="predicted"/>
<evidence type="ECO:0000256" key="4">
    <source>
        <dbReference type="ARBA" id="ARBA00023002"/>
    </source>
</evidence>
<dbReference type="RefSeq" id="WP_236564784.1">
    <property type="nucleotide sequence ID" value="NZ_VDEM01000093.1"/>
</dbReference>